<feature type="region of interest" description="Disordered" evidence="1">
    <location>
        <begin position="41"/>
        <end position="61"/>
    </location>
</feature>
<reference evidence="3" key="1">
    <citation type="submission" date="2022-09" db="EMBL/GenBank/DDBJ databases">
        <title>Fusarium specimens isolated from Avocado Roots.</title>
        <authorList>
            <person name="Stajich J."/>
            <person name="Roper C."/>
            <person name="Heimlech-Rivalta G."/>
        </authorList>
    </citation>
    <scope>NUCLEOTIDE SEQUENCE</scope>
    <source>
        <strain evidence="3">CF00095</strain>
    </source>
</reference>
<comment type="caution">
    <text evidence="3">The sequence shown here is derived from an EMBL/GenBank/DDBJ whole genome shotgun (WGS) entry which is preliminary data.</text>
</comment>
<accession>A0ABQ8QZ20</accession>
<organism evidence="3 4">
    <name type="scientific">Fusarium equiseti</name>
    <name type="common">Fusarium scirpi</name>
    <dbReference type="NCBI Taxonomy" id="61235"/>
    <lineage>
        <taxon>Eukaryota</taxon>
        <taxon>Fungi</taxon>
        <taxon>Dikarya</taxon>
        <taxon>Ascomycota</taxon>
        <taxon>Pezizomycotina</taxon>
        <taxon>Sordariomycetes</taxon>
        <taxon>Hypocreomycetidae</taxon>
        <taxon>Hypocreales</taxon>
        <taxon>Nectriaceae</taxon>
        <taxon>Fusarium</taxon>
        <taxon>Fusarium incarnatum-equiseti species complex</taxon>
    </lineage>
</organism>
<sequence length="316" mass="33456">MVSRTFFAGALAVLSARAVVAGPCRPVTSSTVDVALSSAATESASASPVSSSAEIQSAGTLSTETLSAETLSAETETLETSLIVPTTDVTTSTIIEEASTTTAEGFTTTELTTSDATSYQTTETTVTEAETTTAEATTTAALSVPTPFNLVYDLSSGDFFYSATLQSLPQSPNTVFLGDYPINNDQLAAFTYDSQTSQLSLDSQNLCVYRDDVTWAVLVKTCPTVPSPRYTPLLCEKPTMSDELKCKMPGSQCLNIPSAALAHCGPTGEEWSQFYVRDYTGGAYLLYFGIKGATRPQLSQLQLQSISLAVREPSSF</sequence>
<keyword evidence="2" id="KW-0732">Signal</keyword>
<gene>
    <name evidence="3" type="ORF">NW768_010873</name>
</gene>
<evidence type="ECO:0000256" key="2">
    <source>
        <dbReference type="SAM" id="SignalP"/>
    </source>
</evidence>
<protein>
    <submittedName>
        <fullName evidence="3">Uncharacterized protein</fullName>
    </submittedName>
</protein>
<feature type="signal peptide" evidence="2">
    <location>
        <begin position="1"/>
        <end position="21"/>
    </location>
</feature>
<evidence type="ECO:0000256" key="1">
    <source>
        <dbReference type="SAM" id="MobiDB-lite"/>
    </source>
</evidence>
<dbReference type="Proteomes" id="UP001152024">
    <property type="component" value="Unassembled WGS sequence"/>
</dbReference>
<evidence type="ECO:0000313" key="4">
    <source>
        <dbReference type="Proteomes" id="UP001152024"/>
    </source>
</evidence>
<evidence type="ECO:0000313" key="3">
    <source>
        <dbReference type="EMBL" id="KAJ4117510.1"/>
    </source>
</evidence>
<feature type="chain" id="PRO_5045946782" evidence="2">
    <location>
        <begin position="22"/>
        <end position="316"/>
    </location>
</feature>
<proteinExistence type="predicted"/>
<name>A0ABQ8QZ20_FUSEQ</name>
<keyword evidence="4" id="KW-1185">Reference proteome</keyword>
<dbReference type="EMBL" id="JAOQBH010000024">
    <property type="protein sequence ID" value="KAJ4117510.1"/>
    <property type="molecule type" value="Genomic_DNA"/>
</dbReference>